<gene>
    <name evidence="2" type="ORF">C2845_PM11G04340</name>
</gene>
<accession>A0A3L6RMR6</accession>
<feature type="compositionally biased region" description="Basic and acidic residues" evidence="1">
    <location>
        <begin position="115"/>
        <end position="156"/>
    </location>
</feature>
<feature type="compositionally biased region" description="Acidic residues" evidence="1">
    <location>
        <begin position="98"/>
        <end position="114"/>
    </location>
</feature>
<feature type="region of interest" description="Disordered" evidence="1">
    <location>
        <begin position="27"/>
        <end position="49"/>
    </location>
</feature>
<feature type="region of interest" description="Disordered" evidence="1">
    <location>
        <begin position="85"/>
        <end position="156"/>
    </location>
</feature>
<feature type="compositionally biased region" description="Low complexity" evidence="1">
    <location>
        <begin position="27"/>
        <end position="40"/>
    </location>
</feature>
<dbReference type="Proteomes" id="UP000275267">
    <property type="component" value="Unassembled WGS sequence"/>
</dbReference>
<evidence type="ECO:0000313" key="2">
    <source>
        <dbReference type="EMBL" id="RLN06998.1"/>
    </source>
</evidence>
<dbReference type="EMBL" id="PQIB02000007">
    <property type="protein sequence ID" value="RLN06998.1"/>
    <property type="molecule type" value="Genomic_DNA"/>
</dbReference>
<sequence length="156" mass="17633">MAWEANIRENNKVLKASGLTELRAALSTGRKTTSKGCSKGSKGRRKNRQQYQKALPVMSTLMVVQVLSEIGHDLKMMVMPSLKMKHQNKSNNAGPTEVTEDVELQVDEDAEPTEVDARKSDALQRETEAAHEALERTQRQYEELKKQQEDSHRLLS</sequence>
<name>A0A3L6RMR6_PANMI</name>
<evidence type="ECO:0000313" key="3">
    <source>
        <dbReference type="Proteomes" id="UP000275267"/>
    </source>
</evidence>
<comment type="caution">
    <text evidence="2">The sequence shown here is derived from an EMBL/GenBank/DDBJ whole genome shotgun (WGS) entry which is preliminary data.</text>
</comment>
<keyword evidence="3" id="KW-1185">Reference proteome</keyword>
<dbReference type="AlphaFoldDB" id="A0A3L6RMR6"/>
<reference evidence="3" key="1">
    <citation type="journal article" date="2019" name="Nat. Commun.">
        <title>The genome of broomcorn millet.</title>
        <authorList>
            <person name="Zou C."/>
            <person name="Miki D."/>
            <person name="Li D."/>
            <person name="Tang Q."/>
            <person name="Xiao L."/>
            <person name="Rajput S."/>
            <person name="Deng P."/>
            <person name="Jia W."/>
            <person name="Huang R."/>
            <person name="Zhang M."/>
            <person name="Sun Y."/>
            <person name="Hu J."/>
            <person name="Fu X."/>
            <person name="Schnable P.S."/>
            <person name="Li F."/>
            <person name="Zhang H."/>
            <person name="Feng B."/>
            <person name="Zhu X."/>
            <person name="Liu R."/>
            <person name="Schnable J.C."/>
            <person name="Zhu J.-K."/>
            <person name="Zhang H."/>
        </authorList>
    </citation>
    <scope>NUCLEOTIDE SEQUENCE [LARGE SCALE GENOMIC DNA]</scope>
</reference>
<organism evidence="2 3">
    <name type="scientific">Panicum miliaceum</name>
    <name type="common">Proso millet</name>
    <name type="synonym">Broomcorn millet</name>
    <dbReference type="NCBI Taxonomy" id="4540"/>
    <lineage>
        <taxon>Eukaryota</taxon>
        <taxon>Viridiplantae</taxon>
        <taxon>Streptophyta</taxon>
        <taxon>Embryophyta</taxon>
        <taxon>Tracheophyta</taxon>
        <taxon>Spermatophyta</taxon>
        <taxon>Magnoliopsida</taxon>
        <taxon>Liliopsida</taxon>
        <taxon>Poales</taxon>
        <taxon>Poaceae</taxon>
        <taxon>PACMAD clade</taxon>
        <taxon>Panicoideae</taxon>
        <taxon>Panicodae</taxon>
        <taxon>Paniceae</taxon>
        <taxon>Panicinae</taxon>
        <taxon>Panicum</taxon>
        <taxon>Panicum sect. Panicum</taxon>
    </lineage>
</organism>
<proteinExistence type="predicted"/>
<protein>
    <submittedName>
        <fullName evidence="2">Uncharacterized protein</fullName>
    </submittedName>
</protein>
<evidence type="ECO:0000256" key="1">
    <source>
        <dbReference type="SAM" id="MobiDB-lite"/>
    </source>
</evidence>